<feature type="non-terminal residue" evidence="1">
    <location>
        <position position="146"/>
    </location>
</feature>
<feature type="non-terminal residue" evidence="1">
    <location>
        <position position="1"/>
    </location>
</feature>
<reference evidence="1 2" key="1">
    <citation type="submission" date="2019-09" db="EMBL/GenBank/DDBJ databases">
        <title>Bird 10,000 Genomes (B10K) Project - Family phase.</title>
        <authorList>
            <person name="Zhang G."/>
        </authorList>
    </citation>
    <scope>NUCLEOTIDE SEQUENCE [LARGE SCALE GENOMIC DNA]</scope>
    <source>
        <strain evidence="1">B10K-DU-012-55</strain>
        <tissue evidence="1">Muscle</tissue>
    </source>
</reference>
<evidence type="ECO:0000313" key="1">
    <source>
        <dbReference type="EMBL" id="NWU59662.1"/>
    </source>
</evidence>
<name>A0A7K5Y2X9_9CHAR</name>
<dbReference type="EMBL" id="VYZM01023277">
    <property type="protein sequence ID" value="NWU59662.1"/>
    <property type="molecule type" value="Genomic_DNA"/>
</dbReference>
<accession>A0A7K5Y2X9</accession>
<comment type="caution">
    <text evidence="1">The sequence shown here is derived from an EMBL/GenBank/DDBJ whole genome shotgun (WGS) entry which is preliminary data.</text>
</comment>
<sequence length="146" mass="16616">DWSVQENGITYRLLVFLRPPPGHSFSVELDTTGQLPARPSRVRVVLECICSSGQLLGDSFCFLHHPDDKLPKDQSSLLLRTLCQQSYLDLDKVTRWVQQLVRSAWLLLPESHHCQLTVLPSFRSCKFQLTGTSQTNMCTEILFAVE</sequence>
<organism evidence="1 2">
    <name type="scientific">Dromas ardeola</name>
    <dbReference type="NCBI Taxonomy" id="458190"/>
    <lineage>
        <taxon>Eukaryota</taxon>
        <taxon>Metazoa</taxon>
        <taxon>Chordata</taxon>
        <taxon>Craniata</taxon>
        <taxon>Vertebrata</taxon>
        <taxon>Euteleostomi</taxon>
        <taxon>Archelosauria</taxon>
        <taxon>Archosauria</taxon>
        <taxon>Dinosauria</taxon>
        <taxon>Saurischia</taxon>
        <taxon>Theropoda</taxon>
        <taxon>Coelurosauria</taxon>
        <taxon>Aves</taxon>
        <taxon>Neognathae</taxon>
        <taxon>Neoaves</taxon>
        <taxon>Charadriiformes</taxon>
        <taxon>Dromadidae</taxon>
        <taxon>Dromas</taxon>
    </lineage>
</organism>
<dbReference type="AlphaFoldDB" id="A0A7K5Y2X9"/>
<gene>
    <name evidence="1" type="primary">Itpripl1_3</name>
    <name evidence="1" type="ORF">DROARD_R14887</name>
</gene>
<protein>
    <submittedName>
        <fullName evidence="1">IPIL1 protein</fullName>
    </submittedName>
</protein>
<proteinExistence type="predicted"/>
<evidence type="ECO:0000313" key="2">
    <source>
        <dbReference type="Proteomes" id="UP000586671"/>
    </source>
</evidence>
<keyword evidence="2" id="KW-1185">Reference proteome</keyword>
<dbReference type="Proteomes" id="UP000586671">
    <property type="component" value="Unassembled WGS sequence"/>
</dbReference>